<dbReference type="Proteomes" id="UP000257127">
    <property type="component" value="Unassembled WGS sequence"/>
</dbReference>
<evidence type="ECO:0000313" key="2">
    <source>
        <dbReference type="Proteomes" id="UP000257127"/>
    </source>
</evidence>
<dbReference type="AlphaFoldDB" id="A0A3E1EUQ3"/>
<proteinExistence type="predicted"/>
<dbReference type="OrthoDB" id="676461at2"/>
<dbReference type="RefSeq" id="WP_116881915.1">
    <property type="nucleotide sequence ID" value="NZ_QURB01000010.1"/>
</dbReference>
<comment type="caution">
    <text evidence="1">The sequence shown here is derived from an EMBL/GenBank/DDBJ whole genome shotgun (WGS) entry which is preliminary data.</text>
</comment>
<evidence type="ECO:0000313" key="1">
    <source>
        <dbReference type="EMBL" id="RFC53294.1"/>
    </source>
</evidence>
<accession>A0A3E1EUQ3</accession>
<evidence type="ECO:0008006" key="3">
    <source>
        <dbReference type="Google" id="ProtNLM"/>
    </source>
</evidence>
<gene>
    <name evidence="1" type="ORF">DXU93_13915</name>
</gene>
<name>A0A3E1EUQ3_9FLAO</name>
<keyword evidence="2" id="KW-1185">Reference proteome</keyword>
<protein>
    <recommendedName>
        <fullName evidence="3">Lipoprotein</fullName>
    </recommendedName>
</protein>
<reference evidence="1 2" key="1">
    <citation type="submission" date="2018-08" db="EMBL/GenBank/DDBJ databases">
        <title>The draft genome squence of Brumimicrobium sp. N62.</title>
        <authorList>
            <person name="Du Z.-J."/>
            <person name="Luo H.-R."/>
        </authorList>
    </citation>
    <scope>NUCLEOTIDE SEQUENCE [LARGE SCALE GENOMIC DNA]</scope>
    <source>
        <strain evidence="1 2">N62</strain>
    </source>
</reference>
<sequence length="77" mass="8117">MKKVLFVGLLFGGLALTSCKKEYTCECATSSNMPGASEGSTSVTIEDKKKDAEDACEAMSTSVSSGEYTTTTDCEIK</sequence>
<dbReference type="EMBL" id="QURB01000010">
    <property type="protein sequence ID" value="RFC53294.1"/>
    <property type="molecule type" value="Genomic_DNA"/>
</dbReference>
<dbReference type="PROSITE" id="PS51257">
    <property type="entry name" value="PROKAR_LIPOPROTEIN"/>
    <property type="match status" value="1"/>
</dbReference>
<organism evidence="1 2">
    <name type="scientific">Brumimicrobium aurantiacum</name>
    <dbReference type="NCBI Taxonomy" id="1737063"/>
    <lineage>
        <taxon>Bacteria</taxon>
        <taxon>Pseudomonadati</taxon>
        <taxon>Bacteroidota</taxon>
        <taxon>Flavobacteriia</taxon>
        <taxon>Flavobacteriales</taxon>
        <taxon>Crocinitomicaceae</taxon>
        <taxon>Brumimicrobium</taxon>
    </lineage>
</organism>